<evidence type="ECO:0000256" key="12">
    <source>
        <dbReference type="ARBA" id="ARBA00066937"/>
    </source>
</evidence>
<reference evidence="18 19" key="1">
    <citation type="journal article" date="2024" name="bioRxiv">
        <title>A reference genome for Trichogramma kaykai: A tiny desert-dwelling parasitoid wasp with competing sex-ratio distorters.</title>
        <authorList>
            <person name="Culotta J."/>
            <person name="Lindsey A.R."/>
        </authorList>
    </citation>
    <scope>NUCLEOTIDE SEQUENCE [LARGE SCALE GENOMIC DNA]</scope>
    <source>
        <strain evidence="18 19">KSX58</strain>
    </source>
</reference>
<keyword evidence="7 15" id="KW-0819">tRNA processing</keyword>
<dbReference type="InterPro" id="IPR002052">
    <property type="entry name" value="DNA_methylase_N6_adenine_CS"/>
</dbReference>
<dbReference type="GO" id="GO:0008033">
    <property type="term" value="P:tRNA processing"/>
    <property type="evidence" value="ECO:0007669"/>
    <property type="project" value="UniProtKB-UniRule"/>
</dbReference>
<gene>
    <name evidence="18" type="ORF">TKK_004089</name>
</gene>
<evidence type="ECO:0000256" key="9">
    <source>
        <dbReference type="ARBA" id="ARBA00050985"/>
    </source>
</evidence>
<evidence type="ECO:0000256" key="3">
    <source>
        <dbReference type="ARBA" id="ARBA00022555"/>
    </source>
</evidence>
<dbReference type="Pfam" id="PF01170">
    <property type="entry name" value="UPF0020"/>
    <property type="match status" value="1"/>
</dbReference>
<dbReference type="PRINTS" id="PR00507">
    <property type="entry name" value="N12N6MTFRASE"/>
</dbReference>
<dbReference type="Proteomes" id="UP001627154">
    <property type="component" value="Unassembled WGS sequence"/>
</dbReference>
<evidence type="ECO:0000256" key="1">
    <source>
        <dbReference type="ARBA" id="ARBA00004496"/>
    </source>
</evidence>
<proteinExistence type="inferred from homology"/>
<evidence type="ECO:0000256" key="13">
    <source>
        <dbReference type="ARBA" id="ARBA00067484"/>
    </source>
</evidence>
<dbReference type="AlphaFoldDB" id="A0ABD2XDS1"/>
<comment type="catalytic activity">
    <reaction evidence="9">
        <text>guanosine(10) in tRNA + S-adenosyl-L-methionine = N(2)-methylguanosine(10) in tRNA + S-adenosyl-L-homocysteine + H(+)</text>
        <dbReference type="Rhea" id="RHEA:43128"/>
        <dbReference type="Rhea" id="RHEA-COMP:10355"/>
        <dbReference type="Rhea" id="RHEA-COMP:10357"/>
        <dbReference type="ChEBI" id="CHEBI:15378"/>
        <dbReference type="ChEBI" id="CHEBI:57856"/>
        <dbReference type="ChEBI" id="CHEBI:59789"/>
        <dbReference type="ChEBI" id="CHEBI:74269"/>
        <dbReference type="ChEBI" id="CHEBI:74481"/>
        <dbReference type="EC" id="2.1.1.214"/>
    </reaction>
    <physiologicalReaction direction="left-to-right" evidence="9">
        <dbReference type="Rhea" id="RHEA:43129"/>
    </physiologicalReaction>
</comment>
<comment type="subcellular location">
    <subcellularLocation>
        <location evidence="1">Cytoplasm</location>
    </subcellularLocation>
</comment>
<evidence type="ECO:0000256" key="6">
    <source>
        <dbReference type="ARBA" id="ARBA00022691"/>
    </source>
</evidence>
<dbReference type="EMBL" id="JBJJXI010000032">
    <property type="protein sequence ID" value="KAL3402927.1"/>
    <property type="molecule type" value="Genomic_DNA"/>
</dbReference>
<dbReference type="GO" id="GO:0005737">
    <property type="term" value="C:cytoplasm"/>
    <property type="evidence" value="ECO:0007669"/>
    <property type="project" value="UniProtKB-SubCell"/>
</dbReference>
<keyword evidence="8 15" id="KW-0694">RNA-binding</keyword>
<dbReference type="Pfam" id="PF25904">
    <property type="entry name" value="Tmrp11_N"/>
    <property type="match status" value="1"/>
</dbReference>
<keyword evidence="3 15" id="KW-0820">tRNA-binding</keyword>
<dbReference type="InterPro" id="IPR029063">
    <property type="entry name" value="SAM-dependent_MTases_sf"/>
</dbReference>
<dbReference type="SUPFAM" id="SSF53335">
    <property type="entry name" value="S-adenosyl-L-methionine-dependent methyltransferases"/>
    <property type="match status" value="1"/>
</dbReference>
<evidence type="ECO:0000256" key="15">
    <source>
        <dbReference type="PROSITE-ProRule" id="PRU00959"/>
    </source>
</evidence>
<evidence type="ECO:0000256" key="7">
    <source>
        <dbReference type="ARBA" id="ARBA00022694"/>
    </source>
</evidence>
<dbReference type="PIRSF" id="PIRSF017259">
    <property type="entry name" value="tRNA_mtfrase_TRM11"/>
    <property type="match status" value="1"/>
</dbReference>
<comment type="caution">
    <text evidence="18">The sequence shown here is derived from an EMBL/GenBank/DDBJ whole genome shotgun (WGS) entry which is preliminary data.</text>
</comment>
<evidence type="ECO:0000256" key="14">
    <source>
        <dbReference type="ARBA" id="ARBA00075308"/>
    </source>
</evidence>
<keyword evidence="4 15" id="KW-0489">Methyltransferase</keyword>
<keyword evidence="19" id="KW-1185">Reference proteome</keyword>
<evidence type="ECO:0000256" key="11">
    <source>
        <dbReference type="ARBA" id="ARBA00065434"/>
    </source>
</evidence>
<evidence type="ECO:0000256" key="4">
    <source>
        <dbReference type="ARBA" id="ARBA00022603"/>
    </source>
</evidence>
<dbReference type="GO" id="GO:0160102">
    <property type="term" value="F:tRNA (guanine(10)-N2)-methyltransferase activity"/>
    <property type="evidence" value="ECO:0007669"/>
    <property type="project" value="UniProtKB-EC"/>
</dbReference>
<comment type="function">
    <text evidence="10">Catalytic subunit of the TRMT11-TRM112 methyltransferase complex, that specifically mediates the S-adenosyl-L-methionine-dependent N(2)-methylation of guanosine nucleotide at position 10 (m2G10) in tRNAs. This is one of the major tRNA (guanine-N(2))-methyltransferases.</text>
</comment>
<accession>A0ABD2XDS1</accession>
<dbReference type="GO" id="GO:0043527">
    <property type="term" value="C:tRNA methyltransferase complex"/>
    <property type="evidence" value="ECO:0007669"/>
    <property type="project" value="UniProtKB-ARBA"/>
</dbReference>
<keyword evidence="2" id="KW-0963">Cytoplasm</keyword>
<organism evidence="18 19">
    <name type="scientific">Trichogramma kaykai</name>
    <dbReference type="NCBI Taxonomy" id="54128"/>
    <lineage>
        <taxon>Eukaryota</taxon>
        <taxon>Metazoa</taxon>
        <taxon>Ecdysozoa</taxon>
        <taxon>Arthropoda</taxon>
        <taxon>Hexapoda</taxon>
        <taxon>Insecta</taxon>
        <taxon>Pterygota</taxon>
        <taxon>Neoptera</taxon>
        <taxon>Endopterygota</taxon>
        <taxon>Hymenoptera</taxon>
        <taxon>Apocrita</taxon>
        <taxon>Proctotrupomorpha</taxon>
        <taxon>Chalcidoidea</taxon>
        <taxon>Trichogrammatidae</taxon>
        <taxon>Trichogramma</taxon>
    </lineage>
</organism>
<dbReference type="GO" id="GO:0000049">
    <property type="term" value="F:tRNA binding"/>
    <property type="evidence" value="ECO:0007669"/>
    <property type="project" value="UniProtKB-UniRule"/>
</dbReference>
<protein>
    <recommendedName>
        <fullName evidence="13">tRNA (guanine(10)-N(2))-methyltransferase TRMT11</fullName>
        <ecNumber evidence="12">2.1.1.214</ecNumber>
    </recommendedName>
    <alternativeName>
        <fullName evidence="14">tRNA methyltransferase 11 homolog</fullName>
    </alternativeName>
</protein>
<dbReference type="InterPro" id="IPR016691">
    <property type="entry name" value="TRMT11"/>
</dbReference>
<dbReference type="InterPro" id="IPR000241">
    <property type="entry name" value="RlmKL-like_Mtase"/>
</dbReference>
<keyword evidence="5 15" id="KW-0808">Transferase</keyword>
<evidence type="ECO:0000256" key="2">
    <source>
        <dbReference type="ARBA" id="ARBA00022490"/>
    </source>
</evidence>
<evidence type="ECO:0000313" key="18">
    <source>
        <dbReference type="EMBL" id="KAL3402927.1"/>
    </source>
</evidence>
<evidence type="ECO:0000259" key="16">
    <source>
        <dbReference type="Pfam" id="PF01170"/>
    </source>
</evidence>
<dbReference type="Gene3D" id="3.40.50.150">
    <property type="entry name" value="Vaccinia Virus protein VP39"/>
    <property type="match status" value="1"/>
</dbReference>
<evidence type="ECO:0000256" key="5">
    <source>
        <dbReference type="ARBA" id="ARBA00022679"/>
    </source>
</evidence>
<feature type="domain" description="Ribosomal RNA large subunit methyltransferase K/L-like methyltransferase" evidence="16">
    <location>
        <begin position="187"/>
        <end position="312"/>
    </location>
</feature>
<dbReference type="PROSITE" id="PS51627">
    <property type="entry name" value="SAM_MT_TRM11"/>
    <property type="match status" value="1"/>
</dbReference>
<dbReference type="EC" id="2.1.1.214" evidence="12"/>
<dbReference type="GO" id="GO:0032259">
    <property type="term" value="P:methylation"/>
    <property type="evidence" value="ECO:0007669"/>
    <property type="project" value="UniProtKB-UniRule"/>
</dbReference>
<dbReference type="PANTHER" id="PTHR13370">
    <property type="entry name" value="RNA METHYLASE-RELATED"/>
    <property type="match status" value="1"/>
</dbReference>
<sequence length="472" mass="54663">MSQKFRYKNYLLWFAQEHVDFRVAEMDSIFGMFNIKYNSIVKNKIHPFWVVQLDSEDDARKIASRSILLRYVIELWAFSTDLSCLNLQLQTEEVELVSTHMSSTFKIIVETFGKHFTQKEKIDKIENFKYLPYKGTVSLKDPDKILYYIEYYGLDANNVPEKPENVFFGRWITDGQRNLMKELSLKQRKFIGNTSMDPQLSVIMVNQTKAKEGDIILDPFVGTGSVLISAAKFGAYTLGADIDYQTLHARTRPSRITQKVREKDESVAANMKQYGIQDRYLDVIVSDFTKSAWRSCFQIDAIVTDPPYGIRESVEKIGTSKDSVSISEEQADSHIPSKVDYALPHLFKDLLNFAAEHLKMDGRVVFWFPIFRKTFTSEQLPVHPCLELVANSEQVLSSHSSRLLLTYEKTKEVESDDPPCVIGEDNFRDLFFNEREEKRKVRRARKCEERARMKREWEKRVMASVSSGDSAS</sequence>
<evidence type="ECO:0000259" key="17">
    <source>
        <dbReference type="Pfam" id="PF25904"/>
    </source>
</evidence>
<evidence type="ECO:0000256" key="10">
    <source>
        <dbReference type="ARBA" id="ARBA00056270"/>
    </source>
</evidence>
<feature type="domain" description="tRNA (guanine(10)-N(2))-methyltransferase TRMT11 N-terminal" evidence="17">
    <location>
        <begin position="8"/>
        <end position="177"/>
    </location>
</feature>
<evidence type="ECO:0000256" key="8">
    <source>
        <dbReference type="ARBA" id="ARBA00022884"/>
    </source>
</evidence>
<dbReference type="PROSITE" id="PS00092">
    <property type="entry name" value="N6_MTASE"/>
    <property type="match status" value="1"/>
</dbReference>
<dbReference type="PANTHER" id="PTHR13370:SF3">
    <property type="entry name" value="TRNA (GUANINE(10)-N2)-METHYLTRANSFERASE HOMOLOG"/>
    <property type="match status" value="1"/>
</dbReference>
<dbReference type="InterPro" id="IPR059073">
    <property type="entry name" value="TRMT11_N"/>
</dbReference>
<evidence type="ECO:0000313" key="19">
    <source>
        <dbReference type="Proteomes" id="UP001627154"/>
    </source>
</evidence>
<comment type="subunit">
    <text evidence="11">Part of the heterodimeric TRMT11-TRM112 methyltransferase complex; this complex forms an active tRNA methyltransferase, where TRMT112 acts as an activator of the catalytic subunit TRMT11.</text>
</comment>
<comment type="similarity">
    <text evidence="15">Belongs to the class I-like SAM-binding methyltransferase superfamily. TRM11 methyltransferase family.</text>
</comment>
<keyword evidence="6 15" id="KW-0949">S-adenosyl-L-methionine</keyword>
<name>A0ABD2XDS1_9HYME</name>